<gene>
    <name evidence="2" type="ORF">SAMN05216167_101859</name>
</gene>
<evidence type="ECO:0000313" key="3">
    <source>
        <dbReference type="Proteomes" id="UP000198598"/>
    </source>
</evidence>
<dbReference type="Proteomes" id="UP000198598">
    <property type="component" value="Unassembled WGS sequence"/>
</dbReference>
<dbReference type="EMBL" id="FOLQ01000001">
    <property type="protein sequence ID" value="SFC31702.1"/>
    <property type="molecule type" value="Genomic_DNA"/>
</dbReference>
<dbReference type="AlphaFoldDB" id="A0A1I1I7A9"/>
<evidence type="ECO:0000313" key="2">
    <source>
        <dbReference type="EMBL" id="SFC31702.1"/>
    </source>
</evidence>
<dbReference type="OrthoDB" id="965937at2"/>
<keyword evidence="1" id="KW-0472">Membrane</keyword>
<evidence type="ECO:0000256" key="1">
    <source>
        <dbReference type="SAM" id="Phobius"/>
    </source>
</evidence>
<keyword evidence="1" id="KW-1133">Transmembrane helix</keyword>
<feature type="transmembrane region" description="Helical" evidence="1">
    <location>
        <begin position="7"/>
        <end position="29"/>
    </location>
</feature>
<protein>
    <submittedName>
        <fullName evidence="2">Uncharacterized protein</fullName>
    </submittedName>
</protein>
<organism evidence="2 3">
    <name type="scientific">Spirosoma endophyticum</name>
    <dbReference type="NCBI Taxonomy" id="662367"/>
    <lineage>
        <taxon>Bacteria</taxon>
        <taxon>Pseudomonadati</taxon>
        <taxon>Bacteroidota</taxon>
        <taxon>Cytophagia</taxon>
        <taxon>Cytophagales</taxon>
        <taxon>Cytophagaceae</taxon>
        <taxon>Spirosoma</taxon>
    </lineage>
</organism>
<proteinExistence type="predicted"/>
<keyword evidence="1" id="KW-0812">Transmembrane</keyword>
<name>A0A1I1I7A9_9BACT</name>
<sequence>MSRTRLLLLICIGALVAFALYCAALINWIQDYSAGMYDRNYTRLMLETGAILIYTYLGIRFFNRNLRSFL</sequence>
<dbReference type="RefSeq" id="WP_143100629.1">
    <property type="nucleotide sequence ID" value="NZ_FOLQ01000001.1"/>
</dbReference>
<reference evidence="2 3" key="1">
    <citation type="submission" date="2016-10" db="EMBL/GenBank/DDBJ databases">
        <authorList>
            <person name="de Groot N.N."/>
        </authorList>
    </citation>
    <scope>NUCLEOTIDE SEQUENCE [LARGE SCALE GENOMIC DNA]</scope>
    <source>
        <strain evidence="2 3">DSM 26130</strain>
    </source>
</reference>
<feature type="transmembrane region" description="Helical" evidence="1">
    <location>
        <begin position="41"/>
        <end position="62"/>
    </location>
</feature>
<keyword evidence="3" id="KW-1185">Reference proteome</keyword>
<accession>A0A1I1I7A9</accession>